<dbReference type="PANTHER" id="PTHR24221:SF654">
    <property type="entry name" value="ATP-BINDING CASSETTE SUB-FAMILY B MEMBER 6"/>
    <property type="match status" value="1"/>
</dbReference>
<dbReference type="InterPro" id="IPR039421">
    <property type="entry name" value="Type_1_exporter"/>
</dbReference>
<feature type="transmembrane region" description="Helical" evidence="8">
    <location>
        <begin position="199"/>
        <end position="215"/>
    </location>
</feature>
<name>A0ABD5QAW0_9EURY</name>
<dbReference type="Proteomes" id="UP001595925">
    <property type="component" value="Unassembled WGS sequence"/>
</dbReference>
<dbReference type="RefSeq" id="WP_224827591.1">
    <property type="nucleotide sequence ID" value="NZ_JAIVEF010000002.1"/>
</dbReference>
<dbReference type="PROSITE" id="PS00211">
    <property type="entry name" value="ABC_TRANSPORTER_1"/>
    <property type="match status" value="1"/>
</dbReference>
<comment type="subcellular location">
    <subcellularLocation>
        <location evidence="1">Membrane</location>
        <topology evidence="1">Multi-pass membrane protein</topology>
    </subcellularLocation>
</comment>
<dbReference type="GO" id="GO:0016020">
    <property type="term" value="C:membrane"/>
    <property type="evidence" value="ECO:0007669"/>
    <property type="project" value="UniProtKB-SubCell"/>
</dbReference>
<dbReference type="Gene3D" id="3.40.50.300">
    <property type="entry name" value="P-loop containing nucleotide triphosphate hydrolases"/>
    <property type="match status" value="1"/>
</dbReference>
<keyword evidence="3 8" id="KW-0812">Transmembrane</keyword>
<evidence type="ECO:0000256" key="2">
    <source>
        <dbReference type="ARBA" id="ARBA00022448"/>
    </source>
</evidence>
<sequence>MSADAPADGSLDGIRATETNAIAGMFRTYGRDNLLLFGVGGVASVLSRAMELVPAYVLAVAIDSLFFDERAFSLWGIPDGLLPADPGEQLLLVLSLLAASYVLEAGLGWVNDWCWNAFAQRFQHEVRVDTYDAMQRRGMGFFDDKQTGEVMSVLNNDVNQLEGFLTDSFNQGIRIVVRVGGMGAVMLAINWRLGIIPTLVIPVLAYVSYRFVALIHPKYQDVRSAVGRLNSRLENNVGGLTVVKAYNREEFETDRVADASREYLDSNWDAITTRIKFFPTIRLITAAGYVATFLVGGWWVMFGSPHPFFAGSLTAGTLVMFLSYTRRFIYPMRNFGQILNDYQYAEAAGERIVGLLDSEPAIRADEGSTVLEPAEGDVEYRNVSFAYEADRAGDDDGPVVRDVSFEVGAGDYVGLVGPTGAGKSTLMKLLMRLYDVDGGSVRIDGHDVREIDPRSLRRSIGYVSQDPYLFYGTVRENIAYGLENVDDREVREAARVAGAHEFVRRLPEGYETMVGERGVKLSGGQRQRISIARAILEDPEILILDEATSHVDNETEAVIQNSLEELIAERTTFAIAHRLSTVRDADRILVLDDGELVESGTHEDLLERDGLYATLWSVQVGDVDDLPREFLERSGALPEESR</sequence>
<evidence type="ECO:0000259" key="9">
    <source>
        <dbReference type="PROSITE" id="PS50893"/>
    </source>
</evidence>
<dbReference type="EMBL" id="JBHSJG010000006">
    <property type="protein sequence ID" value="MFC4986655.1"/>
    <property type="molecule type" value="Genomic_DNA"/>
</dbReference>
<keyword evidence="12" id="KW-1185">Reference proteome</keyword>
<evidence type="ECO:0000259" key="10">
    <source>
        <dbReference type="PROSITE" id="PS50929"/>
    </source>
</evidence>
<evidence type="ECO:0000256" key="8">
    <source>
        <dbReference type="SAM" id="Phobius"/>
    </source>
</evidence>
<gene>
    <name evidence="11" type="ORF">ACFPFO_02445</name>
</gene>
<dbReference type="CDD" id="cd18565">
    <property type="entry name" value="ABC_6TM_exporter_like"/>
    <property type="match status" value="1"/>
</dbReference>
<dbReference type="AlphaFoldDB" id="A0ABD5QAW0"/>
<keyword evidence="2" id="KW-0813">Transport</keyword>
<reference evidence="11 12" key="1">
    <citation type="journal article" date="2019" name="Int. J. Syst. Evol. Microbiol.">
        <title>The Global Catalogue of Microorganisms (GCM) 10K type strain sequencing project: providing services to taxonomists for standard genome sequencing and annotation.</title>
        <authorList>
            <consortium name="The Broad Institute Genomics Platform"/>
            <consortium name="The Broad Institute Genome Sequencing Center for Infectious Disease"/>
            <person name="Wu L."/>
            <person name="Ma J."/>
        </authorList>
    </citation>
    <scope>NUCLEOTIDE SEQUENCE [LARGE SCALE GENOMIC DNA]</scope>
    <source>
        <strain evidence="11 12">CGMCC 1.15824</strain>
    </source>
</reference>
<dbReference type="SMART" id="SM00382">
    <property type="entry name" value="AAA"/>
    <property type="match status" value="1"/>
</dbReference>
<evidence type="ECO:0000256" key="4">
    <source>
        <dbReference type="ARBA" id="ARBA00022741"/>
    </source>
</evidence>
<evidence type="ECO:0000256" key="3">
    <source>
        <dbReference type="ARBA" id="ARBA00022692"/>
    </source>
</evidence>
<dbReference type="InterPro" id="IPR017871">
    <property type="entry name" value="ABC_transporter-like_CS"/>
</dbReference>
<evidence type="ECO:0000256" key="7">
    <source>
        <dbReference type="ARBA" id="ARBA00023136"/>
    </source>
</evidence>
<protein>
    <submittedName>
        <fullName evidence="11">ABC transporter ATP-binding protein</fullName>
    </submittedName>
</protein>
<accession>A0ABD5QAW0</accession>
<evidence type="ECO:0000313" key="11">
    <source>
        <dbReference type="EMBL" id="MFC4986655.1"/>
    </source>
</evidence>
<keyword evidence="5 11" id="KW-0067">ATP-binding</keyword>
<feature type="domain" description="ABC transporter" evidence="9">
    <location>
        <begin position="378"/>
        <end position="618"/>
    </location>
</feature>
<dbReference type="Gene3D" id="1.20.1560.10">
    <property type="entry name" value="ABC transporter type 1, transmembrane domain"/>
    <property type="match status" value="1"/>
</dbReference>
<evidence type="ECO:0000313" key="12">
    <source>
        <dbReference type="Proteomes" id="UP001595925"/>
    </source>
</evidence>
<organism evidence="11 12">
    <name type="scientific">Saliphagus infecundisoli</name>
    <dbReference type="NCBI Taxonomy" id="1849069"/>
    <lineage>
        <taxon>Archaea</taxon>
        <taxon>Methanobacteriati</taxon>
        <taxon>Methanobacteriota</taxon>
        <taxon>Stenosarchaea group</taxon>
        <taxon>Halobacteria</taxon>
        <taxon>Halobacteriales</taxon>
        <taxon>Natrialbaceae</taxon>
        <taxon>Saliphagus</taxon>
    </lineage>
</organism>
<evidence type="ECO:0000256" key="5">
    <source>
        <dbReference type="ARBA" id="ARBA00022840"/>
    </source>
</evidence>
<dbReference type="PANTHER" id="PTHR24221">
    <property type="entry name" value="ATP-BINDING CASSETTE SUB-FAMILY B"/>
    <property type="match status" value="1"/>
</dbReference>
<feature type="transmembrane region" description="Helical" evidence="8">
    <location>
        <begin position="308"/>
        <end position="325"/>
    </location>
</feature>
<dbReference type="PROSITE" id="PS50929">
    <property type="entry name" value="ABC_TM1F"/>
    <property type="match status" value="1"/>
</dbReference>
<dbReference type="Pfam" id="PF00005">
    <property type="entry name" value="ABC_tran"/>
    <property type="match status" value="1"/>
</dbReference>
<keyword evidence="4" id="KW-0547">Nucleotide-binding</keyword>
<comment type="caution">
    <text evidence="11">The sequence shown here is derived from an EMBL/GenBank/DDBJ whole genome shotgun (WGS) entry which is preliminary data.</text>
</comment>
<proteinExistence type="predicted"/>
<dbReference type="SUPFAM" id="SSF90123">
    <property type="entry name" value="ABC transporter transmembrane region"/>
    <property type="match status" value="1"/>
</dbReference>
<keyword evidence="6 8" id="KW-1133">Transmembrane helix</keyword>
<dbReference type="PROSITE" id="PS50893">
    <property type="entry name" value="ABC_TRANSPORTER_2"/>
    <property type="match status" value="1"/>
</dbReference>
<dbReference type="InterPro" id="IPR003439">
    <property type="entry name" value="ABC_transporter-like_ATP-bd"/>
</dbReference>
<evidence type="ECO:0000256" key="1">
    <source>
        <dbReference type="ARBA" id="ARBA00004141"/>
    </source>
</evidence>
<dbReference type="InterPro" id="IPR003593">
    <property type="entry name" value="AAA+_ATPase"/>
</dbReference>
<evidence type="ECO:0000256" key="6">
    <source>
        <dbReference type="ARBA" id="ARBA00022989"/>
    </source>
</evidence>
<dbReference type="Pfam" id="PF00664">
    <property type="entry name" value="ABC_membrane"/>
    <property type="match status" value="1"/>
</dbReference>
<dbReference type="InterPro" id="IPR011527">
    <property type="entry name" value="ABC1_TM_dom"/>
</dbReference>
<feature type="domain" description="ABC transmembrane type-1" evidence="10">
    <location>
        <begin position="39"/>
        <end position="343"/>
    </location>
</feature>
<keyword evidence="7 8" id="KW-0472">Membrane</keyword>
<dbReference type="FunFam" id="3.40.50.300:FF:000287">
    <property type="entry name" value="Multidrug ABC transporter ATP-binding protein"/>
    <property type="match status" value="1"/>
</dbReference>
<dbReference type="InterPro" id="IPR036640">
    <property type="entry name" value="ABC1_TM_sf"/>
</dbReference>
<dbReference type="GO" id="GO:0005524">
    <property type="term" value="F:ATP binding"/>
    <property type="evidence" value="ECO:0007669"/>
    <property type="project" value="UniProtKB-KW"/>
</dbReference>
<dbReference type="SUPFAM" id="SSF52540">
    <property type="entry name" value="P-loop containing nucleoside triphosphate hydrolases"/>
    <property type="match status" value="1"/>
</dbReference>
<feature type="transmembrane region" description="Helical" evidence="8">
    <location>
        <begin position="283"/>
        <end position="302"/>
    </location>
</feature>
<dbReference type="InterPro" id="IPR027417">
    <property type="entry name" value="P-loop_NTPase"/>
</dbReference>